<dbReference type="InterPro" id="IPR012001">
    <property type="entry name" value="Thiamin_PyroP_enz_TPP-bd_dom"/>
</dbReference>
<keyword evidence="4" id="KW-0614">Plasmid</keyword>
<evidence type="ECO:0000256" key="2">
    <source>
        <dbReference type="ARBA" id="ARBA00023239"/>
    </source>
</evidence>
<evidence type="ECO:0000313" key="4">
    <source>
        <dbReference type="EMBL" id="AHG93678.1"/>
    </source>
</evidence>
<keyword evidence="1" id="KW-0210">Decarboxylase</keyword>
<keyword evidence="5" id="KW-1185">Reference proteome</keyword>
<evidence type="ECO:0000259" key="3">
    <source>
        <dbReference type="Pfam" id="PF02776"/>
    </source>
</evidence>
<dbReference type="AlphaFoldDB" id="W0RVT6"/>
<sequence length="162" mass="17655">MFTGEQIASLLTDVGVTHVVTVPDSTLGTWYAAIERTSKLTLVRVCREGEAWGVAGGLYLGGATPLVMIQCTGLFESGDALRNVLHDWKLPVFALIGYRSYLDQSTLPGDTCLVFTEPVLDAWRIDYRLVTEPSQLDAIRAHYLACREARRPGAAVIAEGKA</sequence>
<dbReference type="HOGENOM" id="CLU_132520_0_0_0"/>
<name>W0RVT6_9BACT</name>
<dbReference type="Proteomes" id="UP000019151">
    <property type="component" value="Plasmid 2"/>
</dbReference>
<evidence type="ECO:0000256" key="1">
    <source>
        <dbReference type="ARBA" id="ARBA00022793"/>
    </source>
</evidence>
<proteinExistence type="predicted"/>
<dbReference type="KEGG" id="gba:J421_6143"/>
<gene>
    <name evidence="4" type="ORF">J421_6143</name>
</gene>
<dbReference type="InParanoid" id="W0RVT6"/>
<protein>
    <submittedName>
        <fullName evidence="4">Thiamine pyrophosphate TPP-binding domain-containing protein</fullName>
    </submittedName>
</protein>
<dbReference type="Gene3D" id="3.40.50.970">
    <property type="match status" value="1"/>
</dbReference>
<dbReference type="CDD" id="cd07035">
    <property type="entry name" value="TPP_PYR_POX_like"/>
    <property type="match status" value="1"/>
</dbReference>
<keyword evidence="2" id="KW-0456">Lyase</keyword>
<organism evidence="4 5">
    <name type="scientific">Gemmatirosa kalamazoonensis</name>
    <dbReference type="NCBI Taxonomy" id="861299"/>
    <lineage>
        <taxon>Bacteria</taxon>
        <taxon>Pseudomonadati</taxon>
        <taxon>Gemmatimonadota</taxon>
        <taxon>Gemmatimonadia</taxon>
        <taxon>Gemmatimonadales</taxon>
        <taxon>Gemmatimonadaceae</taxon>
        <taxon>Gemmatirosa</taxon>
    </lineage>
</organism>
<dbReference type="GO" id="GO:0016831">
    <property type="term" value="F:carboxy-lyase activity"/>
    <property type="evidence" value="ECO:0007669"/>
    <property type="project" value="UniProtKB-KW"/>
</dbReference>
<dbReference type="eggNOG" id="COG4032">
    <property type="taxonomic scope" value="Bacteria"/>
</dbReference>
<dbReference type="Pfam" id="PF02776">
    <property type="entry name" value="TPP_enzyme_N"/>
    <property type="match status" value="1"/>
</dbReference>
<feature type="domain" description="Thiamine pyrophosphate enzyme N-terminal TPP-binding" evidence="3">
    <location>
        <begin position="3"/>
        <end position="101"/>
    </location>
</feature>
<reference evidence="4 5" key="1">
    <citation type="journal article" date="2014" name="Genome Announc.">
        <title>Genome Sequence and Methylome of Soil Bacterium Gemmatirosa kalamazoonensis KBS708T, a Member of the Rarely Cultivated Gemmatimonadetes Phylum.</title>
        <authorList>
            <person name="Debruyn J.M."/>
            <person name="Radosevich M."/>
            <person name="Wommack K.E."/>
            <person name="Polson S.W."/>
            <person name="Hauser L.J."/>
            <person name="Fawaz M.N."/>
            <person name="Korlach J."/>
            <person name="Tsai Y.C."/>
        </authorList>
    </citation>
    <scope>NUCLEOTIDE SEQUENCE [LARGE SCALE GENOMIC DNA]</scope>
    <source>
        <strain evidence="4 5">KBS708</strain>
        <plasmid evidence="5">Plasmid 2</plasmid>
    </source>
</reference>
<evidence type="ECO:0000313" key="5">
    <source>
        <dbReference type="Proteomes" id="UP000019151"/>
    </source>
</evidence>
<dbReference type="PANTHER" id="PTHR42818:SF1">
    <property type="entry name" value="SULFOPYRUVATE DECARBOXYLASE"/>
    <property type="match status" value="1"/>
</dbReference>
<accession>W0RVT6</accession>
<dbReference type="SUPFAM" id="SSF52518">
    <property type="entry name" value="Thiamin diphosphate-binding fold (THDP-binding)"/>
    <property type="match status" value="1"/>
</dbReference>
<dbReference type="InterPro" id="IPR029061">
    <property type="entry name" value="THDP-binding"/>
</dbReference>
<dbReference type="PANTHER" id="PTHR42818">
    <property type="entry name" value="SULFOPYRUVATE DECARBOXYLASE SUBUNIT ALPHA"/>
    <property type="match status" value="1"/>
</dbReference>
<dbReference type="InterPro" id="IPR051818">
    <property type="entry name" value="TPP_dependent_decarboxylase"/>
</dbReference>
<dbReference type="EMBL" id="CP007130">
    <property type="protein sequence ID" value="AHG93678.1"/>
    <property type="molecule type" value="Genomic_DNA"/>
</dbReference>
<geneLocation type="plasmid" evidence="4 5">
    <name>2</name>
</geneLocation>
<dbReference type="GO" id="GO:0030976">
    <property type="term" value="F:thiamine pyrophosphate binding"/>
    <property type="evidence" value="ECO:0007669"/>
    <property type="project" value="InterPro"/>
</dbReference>